<protein>
    <submittedName>
        <fullName evidence="8">Cytochrome b subunit of formate dehydrogenase</fullName>
    </submittedName>
</protein>
<dbReference type="SUPFAM" id="SSF81342">
    <property type="entry name" value="Transmembrane di-heme cytochromes"/>
    <property type="match status" value="1"/>
</dbReference>
<feature type="domain" description="Cytochrome b561 bacterial/Ni-hydrogenase" evidence="7">
    <location>
        <begin position="9"/>
        <end position="198"/>
    </location>
</feature>
<feature type="transmembrane region" description="Helical" evidence="6">
    <location>
        <begin position="162"/>
        <end position="185"/>
    </location>
</feature>
<feature type="transmembrane region" description="Helical" evidence="6">
    <location>
        <begin position="60"/>
        <end position="79"/>
    </location>
</feature>
<keyword evidence="3 6" id="KW-0812">Transmembrane</keyword>
<evidence type="ECO:0000313" key="8">
    <source>
        <dbReference type="EMBL" id="MBB5021860.1"/>
    </source>
</evidence>
<dbReference type="GO" id="GO:0005886">
    <property type="term" value="C:plasma membrane"/>
    <property type="evidence" value="ECO:0007669"/>
    <property type="project" value="UniProtKB-SubCell"/>
</dbReference>
<evidence type="ECO:0000313" key="9">
    <source>
        <dbReference type="Proteomes" id="UP000528322"/>
    </source>
</evidence>
<dbReference type="InterPro" id="IPR016174">
    <property type="entry name" value="Di-haem_cyt_TM"/>
</dbReference>
<evidence type="ECO:0000256" key="1">
    <source>
        <dbReference type="ARBA" id="ARBA00004651"/>
    </source>
</evidence>
<evidence type="ECO:0000256" key="6">
    <source>
        <dbReference type="SAM" id="Phobius"/>
    </source>
</evidence>
<comment type="caution">
    <text evidence="8">The sequence shown here is derived from an EMBL/GenBank/DDBJ whole genome shotgun (WGS) entry which is preliminary data.</text>
</comment>
<evidence type="ECO:0000256" key="2">
    <source>
        <dbReference type="ARBA" id="ARBA00022475"/>
    </source>
</evidence>
<name>A0A7W7Y4D2_9BACT</name>
<dbReference type="InterPro" id="IPR011577">
    <property type="entry name" value="Cyt_b561_bac/Ni-Hgenase"/>
</dbReference>
<sequence>MATQNTVLRHNRIIRTTHWTIAISALLLLFSGFGELPMYGRYGLVNLPGMAWSSNYEIHLIIHYIAAFFFTTAVSFHLVHHTIRREFATLPRRGDAKESLQIIKAMLTKKPEPPHGKFLAEQRLAYVAMGGVSLLLILTGLFKTWKNIGNAIPDPMLLQWITYAHTLLAMPFLLLLFAHLGAFIVKENRPLFKSMFTGRVPREYAEHRHPKWDADRED</sequence>
<feature type="transmembrane region" description="Helical" evidence="6">
    <location>
        <begin position="124"/>
        <end position="142"/>
    </location>
</feature>
<dbReference type="PANTHER" id="PTHR30485:SF1">
    <property type="entry name" value="CYTOCHROME YDHU-RELATED"/>
    <property type="match status" value="1"/>
</dbReference>
<dbReference type="GO" id="GO:0009055">
    <property type="term" value="F:electron transfer activity"/>
    <property type="evidence" value="ECO:0007669"/>
    <property type="project" value="InterPro"/>
</dbReference>
<keyword evidence="2" id="KW-1003">Cell membrane</keyword>
<evidence type="ECO:0000256" key="3">
    <source>
        <dbReference type="ARBA" id="ARBA00022692"/>
    </source>
</evidence>
<feature type="transmembrane region" description="Helical" evidence="6">
    <location>
        <begin position="21"/>
        <end position="40"/>
    </location>
</feature>
<dbReference type="PANTHER" id="PTHR30485">
    <property type="entry name" value="NI/FE-HYDROGENASE 1 B-TYPE CYTOCHROME SUBUNIT"/>
    <property type="match status" value="1"/>
</dbReference>
<dbReference type="AlphaFoldDB" id="A0A7W7Y4D2"/>
<comment type="subcellular location">
    <subcellularLocation>
        <location evidence="1">Cell membrane</location>
        <topology evidence="1">Multi-pass membrane protein</topology>
    </subcellularLocation>
</comment>
<dbReference type="EMBL" id="JACHID010000006">
    <property type="protein sequence ID" value="MBB5021860.1"/>
    <property type="molecule type" value="Genomic_DNA"/>
</dbReference>
<organism evidence="8 9">
    <name type="scientific">Desulfurispira natronophila</name>
    <dbReference type="NCBI Taxonomy" id="682562"/>
    <lineage>
        <taxon>Bacteria</taxon>
        <taxon>Pseudomonadati</taxon>
        <taxon>Chrysiogenota</taxon>
        <taxon>Chrysiogenia</taxon>
        <taxon>Chrysiogenales</taxon>
        <taxon>Chrysiogenaceae</taxon>
        <taxon>Desulfurispira</taxon>
    </lineage>
</organism>
<dbReference type="Pfam" id="PF01292">
    <property type="entry name" value="Ni_hydr_CYTB"/>
    <property type="match status" value="1"/>
</dbReference>
<keyword evidence="5 6" id="KW-0472">Membrane</keyword>
<evidence type="ECO:0000256" key="4">
    <source>
        <dbReference type="ARBA" id="ARBA00022989"/>
    </source>
</evidence>
<dbReference type="Gene3D" id="1.20.950.20">
    <property type="entry name" value="Transmembrane di-heme cytochromes, Chain C"/>
    <property type="match status" value="1"/>
</dbReference>
<accession>A0A7W7Y4D2</accession>
<evidence type="ECO:0000256" key="5">
    <source>
        <dbReference type="ARBA" id="ARBA00023136"/>
    </source>
</evidence>
<keyword evidence="4 6" id="KW-1133">Transmembrane helix</keyword>
<dbReference type="GO" id="GO:0020037">
    <property type="term" value="F:heme binding"/>
    <property type="evidence" value="ECO:0007669"/>
    <property type="project" value="TreeGrafter"/>
</dbReference>
<keyword evidence="9" id="KW-1185">Reference proteome</keyword>
<dbReference type="Proteomes" id="UP000528322">
    <property type="component" value="Unassembled WGS sequence"/>
</dbReference>
<reference evidence="8 9" key="1">
    <citation type="submission" date="2020-08" db="EMBL/GenBank/DDBJ databases">
        <title>Genomic Encyclopedia of Type Strains, Phase IV (KMG-IV): sequencing the most valuable type-strain genomes for metagenomic binning, comparative biology and taxonomic classification.</title>
        <authorList>
            <person name="Goeker M."/>
        </authorList>
    </citation>
    <scope>NUCLEOTIDE SEQUENCE [LARGE SCALE GENOMIC DNA]</scope>
    <source>
        <strain evidence="8 9">DSM 22071</strain>
    </source>
</reference>
<dbReference type="InterPro" id="IPR051542">
    <property type="entry name" value="Hydrogenase_cytochrome"/>
</dbReference>
<proteinExistence type="predicted"/>
<evidence type="ECO:0000259" key="7">
    <source>
        <dbReference type="Pfam" id="PF01292"/>
    </source>
</evidence>
<gene>
    <name evidence="8" type="ORF">HNR37_001174</name>
</gene>
<dbReference type="RefSeq" id="WP_183731347.1">
    <property type="nucleotide sequence ID" value="NZ_JACHID010000006.1"/>
</dbReference>
<dbReference type="GO" id="GO:0022904">
    <property type="term" value="P:respiratory electron transport chain"/>
    <property type="evidence" value="ECO:0007669"/>
    <property type="project" value="InterPro"/>
</dbReference>